<dbReference type="AlphaFoldDB" id="A0A8K0X9I6"/>
<dbReference type="OrthoDB" id="542013at2759"/>
<name>A0A8K0X9I6_9PEZI</name>
<comment type="caution">
    <text evidence="2">The sequence shown here is derived from an EMBL/GenBank/DDBJ whole genome shotgun (WGS) entry which is preliminary data.</text>
</comment>
<dbReference type="EMBL" id="JAGPXD010000001">
    <property type="protein sequence ID" value="KAH7377041.1"/>
    <property type="molecule type" value="Genomic_DNA"/>
</dbReference>
<dbReference type="PANTHER" id="PTHR43157">
    <property type="entry name" value="PHOSPHATIDYLINOSITOL-GLYCAN BIOSYNTHESIS CLASS F PROTEIN-RELATED"/>
    <property type="match status" value="1"/>
</dbReference>
<reference evidence="2" key="1">
    <citation type="journal article" date="2021" name="Nat. Commun.">
        <title>Genetic determinants of endophytism in the Arabidopsis root mycobiome.</title>
        <authorList>
            <person name="Mesny F."/>
            <person name="Miyauchi S."/>
            <person name="Thiergart T."/>
            <person name="Pickel B."/>
            <person name="Atanasova L."/>
            <person name="Karlsson M."/>
            <person name="Huettel B."/>
            <person name="Barry K.W."/>
            <person name="Haridas S."/>
            <person name="Chen C."/>
            <person name="Bauer D."/>
            <person name="Andreopoulos W."/>
            <person name="Pangilinan J."/>
            <person name="LaButti K."/>
            <person name="Riley R."/>
            <person name="Lipzen A."/>
            <person name="Clum A."/>
            <person name="Drula E."/>
            <person name="Henrissat B."/>
            <person name="Kohler A."/>
            <person name="Grigoriev I.V."/>
            <person name="Martin F.M."/>
            <person name="Hacquard S."/>
        </authorList>
    </citation>
    <scope>NUCLEOTIDE SEQUENCE</scope>
    <source>
        <strain evidence="2">MPI-CAGE-AT-0016</strain>
    </source>
</reference>
<dbReference type="GO" id="GO:0016491">
    <property type="term" value="F:oxidoreductase activity"/>
    <property type="evidence" value="ECO:0007669"/>
    <property type="project" value="UniProtKB-KW"/>
</dbReference>
<dbReference type="InterPro" id="IPR002347">
    <property type="entry name" value="SDR_fam"/>
</dbReference>
<proteinExistence type="predicted"/>
<sequence length="329" mass="36091">MAGLLREAYSQFKDLPVSDTPQTGRTVIITGANVGLGLEAARHFARLQADRVIVACRDKTKGDAAVKSIRASHPDSLTKLDVWQVDVGDFTSVKAFAERVEKELDRVDVLLSNAGIATSVYSEMSDGWESTLAVNVIGTFLLVILMMPKMRETAKRHKTMPHLTVTASGAGHLAFFNERKEEKIFEALNANRNLFDRYSVSKLLEIIAVKQLAVATRTSGQPDDKKIIINAIHPGLCQTELYRSIPFPLNYPMKLGMRLFGRTSEMGSRCLLAGALAGDESHGQYMENCVVANCAPIMNGEEGEAMQVKVWGELINILEGVQPGITKLI</sequence>
<keyword evidence="1" id="KW-0560">Oxidoreductase</keyword>
<organism evidence="2 3">
    <name type="scientific">Plectosphaerella cucumerina</name>
    <dbReference type="NCBI Taxonomy" id="40658"/>
    <lineage>
        <taxon>Eukaryota</taxon>
        <taxon>Fungi</taxon>
        <taxon>Dikarya</taxon>
        <taxon>Ascomycota</taxon>
        <taxon>Pezizomycotina</taxon>
        <taxon>Sordariomycetes</taxon>
        <taxon>Hypocreomycetidae</taxon>
        <taxon>Glomerellales</taxon>
        <taxon>Plectosphaerellaceae</taxon>
        <taxon>Plectosphaerella</taxon>
    </lineage>
</organism>
<dbReference type="InterPro" id="IPR036291">
    <property type="entry name" value="NAD(P)-bd_dom_sf"/>
</dbReference>
<dbReference type="Gene3D" id="3.40.50.720">
    <property type="entry name" value="NAD(P)-binding Rossmann-like Domain"/>
    <property type="match status" value="1"/>
</dbReference>
<dbReference type="Pfam" id="PF00106">
    <property type="entry name" value="adh_short"/>
    <property type="match status" value="1"/>
</dbReference>
<evidence type="ECO:0000313" key="2">
    <source>
        <dbReference type="EMBL" id="KAH7377041.1"/>
    </source>
</evidence>
<evidence type="ECO:0000313" key="3">
    <source>
        <dbReference type="Proteomes" id="UP000813385"/>
    </source>
</evidence>
<dbReference type="SUPFAM" id="SSF51735">
    <property type="entry name" value="NAD(P)-binding Rossmann-fold domains"/>
    <property type="match status" value="1"/>
</dbReference>
<accession>A0A8K0X9I6</accession>
<dbReference type="PANTHER" id="PTHR43157:SF31">
    <property type="entry name" value="PHOSPHATIDYLINOSITOL-GLYCAN BIOSYNTHESIS CLASS F PROTEIN"/>
    <property type="match status" value="1"/>
</dbReference>
<dbReference type="PRINTS" id="PR00081">
    <property type="entry name" value="GDHRDH"/>
</dbReference>
<gene>
    <name evidence="2" type="ORF">B0T11DRAFT_218902</name>
</gene>
<keyword evidence="3" id="KW-1185">Reference proteome</keyword>
<protein>
    <submittedName>
        <fullName evidence="2">Dehydrogenase/reductase SDR family member 13</fullName>
    </submittedName>
</protein>
<dbReference type="Proteomes" id="UP000813385">
    <property type="component" value="Unassembled WGS sequence"/>
</dbReference>
<evidence type="ECO:0000256" key="1">
    <source>
        <dbReference type="ARBA" id="ARBA00023002"/>
    </source>
</evidence>